<dbReference type="EMBL" id="CM047750">
    <property type="protein sequence ID" value="KAJ0008001.1"/>
    <property type="molecule type" value="Genomic_DNA"/>
</dbReference>
<reference evidence="2" key="1">
    <citation type="journal article" date="2023" name="G3 (Bethesda)">
        <title>Genome assembly and association tests identify interacting loci associated with vigor, precocity, and sex in interspecific pistachio rootstocks.</title>
        <authorList>
            <person name="Palmer W."/>
            <person name="Jacygrad E."/>
            <person name="Sagayaradj S."/>
            <person name="Cavanaugh K."/>
            <person name="Han R."/>
            <person name="Bertier L."/>
            <person name="Beede B."/>
            <person name="Kafkas S."/>
            <person name="Golino D."/>
            <person name="Preece J."/>
            <person name="Michelmore R."/>
        </authorList>
    </citation>
    <scope>NUCLEOTIDE SEQUENCE [LARGE SCALE GENOMIC DNA]</scope>
</reference>
<protein>
    <submittedName>
        <fullName evidence="1">Uncharacterized protein</fullName>
    </submittedName>
</protein>
<proteinExistence type="predicted"/>
<comment type="caution">
    <text evidence="1">The sequence shown here is derived from an EMBL/GenBank/DDBJ whole genome shotgun (WGS) entry which is preliminary data.</text>
</comment>
<evidence type="ECO:0000313" key="2">
    <source>
        <dbReference type="Proteomes" id="UP001163603"/>
    </source>
</evidence>
<gene>
    <name evidence="1" type="ORF">Pint_29194</name>
</gene>
<sequence>MEFDMETSSSFLDPEYLSIREQFRRYGKRHSASSISPHQQRALEVQSVDYGGTPVKMQSASKRRSSIDSHGILILMLVFGLDSIHLGSQSLKACKIENDALADSGETTFALFASLLDSALQGLMPIQDLILRFERSCQNVSESTRYGSNIQLRVVEDKLMRQKAQLLLDEAASWSLLWYLFGKALTVLCLQKLDESLLEDVWTLLRAGRLEEACDLYTPILAAMESCHVMPRLEEWTYFHLLKPWGRMVLILLSNRRKYVPKNWFNATVWSPYMVADAVATMALGLILNELGDIYKKGGVTGPKISRMLLGKWVGVIGG</sequence>
<evidence type="ECO:0000313" key="1">
    <source>
        <dbReference type="EMBL" id="KAJ0008001.1"/>
    </source>
</evidence>
<accession>A0ACC0X2P9</accession>
<name>A0ACC0X2P9_9ROSI</name>
<dbReference type="Proteomes" id="UP001163603">
    <property type="component" value="Chromosome 15"/>
</dbReference>
<organism evidence="1 2">
    <name type="scientific">Pistacia integerrima</name>
    <dbReference type="NCBI Taxonomy" id="434235"/>
    <lineage>
        <taxon>Eukaryota</taxon>
        <taxon>Viridiplantae</taxon>
        <taxon>Streptophyta</taxon>
        <taxon>Embryophyta</taxon>
        <taxon>Tracheophyta</taxon>
        <taxon>Spermatophyta</taxon>
        <taxon>Magnoliopsida</taxon>
        <taxon>eudicotyledons</taxon>
        <taxon>Gunneridae</taxon>
        <taxon>Pentapetalae</taxon>
        <taxon>rosids</taxon>
        <taxon>malvids</taxon>
        <taxon>Sapindales</taxon>
        <taxon>Anacardiaceae</taxon>
        <taxon>Pistacia</taxon>
    </lineage>
</organism>
<keyword evidence="2" id="KW-1185">Reference proteome</keyword>